<evidence type="ECO:0000256" key="5">
    <source>
        <dbReference type="ARBA" id="ARBA00022833"/>
    </source>
</evidence>
<keyword evidence="3 10" id="KW-0479">Metal-binding</keyword>
<dbReference type="RefSeq" id="WP_331791608.1">
    <property type="nucleotide sequence ID" value="NZ_BAAAUO010000012.1"/>
</dbReference>
<dbReference type="GO" id="GO:0003911">
    <property type="term" value="F:DNA ligase (NAD+) activity"/>
    <property type="evidence" value="ECO:0007669"/>
    <property type="project" value="UniProtKB-EC"/>
</dbReference>
<dbReference type="InterPro" id="IPR010994">
    <property type="entry name" value="RuvA_2-like"/>
</dbReference>
<dbReference type="InterPro" id="IPR001357">
    <property type="entry name" value="BRCT_dom"/>
</dbReference>
<keyword evidence="1 10" id="KW-0436">Ligase</keyword>
<dbReference type="InterPro" id="IPR004149">
    <property type="entry name" value="Znf_DNAligase_C4"/>
</dbReference>
<dbReference type="InterPro" id="IPR001679">
    <property type="entry name" value="DNA_ligase"/>
</dbReference>
<keyword evidence="8 10" id="KW-0234">DNA repair</keyword>
<feature type="binding site" evidence="10">
    <location>
        <position position="459"/>
    </location>
    <ligand>
        <name>Zn(2+)</name>
        <dbReference type="ChEBI" id="CHEBI:29105"/>
    </ligand>
</feature>
<evidence type="ECO:0000313" key="15">
    <source>
        <dbReference type="Proteomes" id="UP001351900"/>
    </source>
</evidence>
<feature type="binding site" evidence="10">
    <location>
        <begin position="52"/>
        <end position="56"/>
    </location>
    <ligand>
        <name>NAD(+)</name>
        <dbReference type="ChEBI" id="CHEBI:57540"/>
    </ligand>
</feature>
<keyword evidence="6 10" id="KW-0460">Magnesium</keyword>
<dbReference type="SUPFAM" id="SSF52113">
    <property type="entry name" value="BRCT domain"/>
    <property type="match status" value="1"/>
</dbReference>
<accession>A0ABU7V6G8</accession>
<feature type="binding site" evidence="10">
    <location>
        <position position="453"/>
    </location>
    <ligand>
        <name>Zn(2+)</name>
        <dbReference type="ChEBI" id="CHEBI:29105"/>
    </ligand>
</feature>
<comment type="similarity">
    <text evidence="10">Belongs to the NAD-dependent DNA ligase family. LigA subfamily.</text>
</comment>
<reference evidence="14 15" key="1">
    <citation type="submission" date="2024-01" db="EMBL/GenBank/DDBJ databases">
        <title>the genome sequence of strain Microbacterium schleiferi NBRC 15075.</title>
        <authorList>
            <person name="Ding Y."/>
            <person name="Zhang G."/>
        </authorList>
    </citation>
    <scope>NUCLEOTIDE SEQUENCE [LARGE SCALE GENOMIC DNA]</scope>
    <source>
        <strain evidence="14 15">NBRC 15075</strain>
    </source>
</reference>
<organism evidence="14 15">
    <name type="scientific">Microbacterium schleiferi</name>
    <dbReference type="NCBI Taxonomy" id="69362"/>
    <lineage>
        <taxon>Bacteria</taxon>
        <taxon>Bacillati</taxon>
        <taxon>Actinomycetota</taxon>
        <taxon>Actinomycetes</taxon>
        <taxon>Micrococcales</taxon>
        <taxon>Microbacteriaceae</taxon>
        <taxon>Microbacterium</taxon>
    </lineage>
</organism>
<keyword evidence="4 10" id="KW-0227">DNA damage</keyword>
<dbReference type="Pfam" id="PF00533">
    <property type="entry name" value="BRCT"/>
    <property type="match status" value="1"/>
</dbReference>
<dbReference type="EMBL" id="JAZHOV010000004">
    <property type="protein sequence ID" value="MEF2255230.1"/>
    <property type="molecule type" value="Genomic_DNA"/>
</dbReference>
<comment type="function">
    <text evidence="10">DNA ligase that catalyzes the formation of phosphodiester linkages between 5'-phosphoryl and 3'-hydroxyl groups in double-stranded DNA using NAD as a coenzyme and as the energy source for the reaction. It is essential for DNA replication and repair of damaged DNA.</text>
</comment>
<proteinExistence type="inferred from homology"/>
<dbReference type="Gene3D" id="2.40.50.140">
    <property type="entry name" value="Nucleic acid-binding proteins"/>
    <property type="match status" value="1"/>
</dbReference>
<feature type="binding site" evidence="10">
    <location>
        <position position="316"/>
    </location>
    <ligand>
        <name>NAD(+)</name>
        <dbReference type="ChEBI" id="CHEBI:57540"/>
    </ligand>
</feature>
<dbReference type="SMART" id="SM00292">
    <property type="entry name" value="BRCT"/>
    <property type="match status" value="1"/>
</dbReference>
<evidence type="ECO:0000256" key="1">
    <source>
        <dbReference type="ARBA" id="ARBA00022598"/>
    </source>
</evidence>
<dbReference type="Gene3D" id="1.10.287.610">
    <property type="entry name" value="Helix hairpin bin"/>
    <property type="match status" value="1"/>
</dbReference>
<dbReference type="CDD" id="cd17748">
    <property type="entry name" value="BRCT_DNA_ligase_like"/>
    <property type="match status" value="1"/>
</dbReference>
<evidence type="ECO:0000256" key="9">
    <source>
        <dbReference type="ARBA" id="ARBA00034005"/>
    </source>
</evidence>
<keyword evidence="15" id="KW-1185">Reference proteome</keyword>
<dbReference type="CDD" id="cd00114">
    <property type="entry name" value="LIGANc"/>
    <property type="match status" value="1"/>
</dbReference>
<dbReference type="PANTHER" id="PTHR23389:SF9">
    <property type="entry name" value="DNA LIGASE"/>
    <property type="match status" value="1"/>
</dbReference>
<gene>
    <name evidence="10 14" type="primary">ligA</name>
    <name evidence="14" type="ORF">V2V91_08790</name>
</gene>
<dbReference type="PROSITE" id="PS50172">
    <property type="entry name" value="BRCT"/>
    <property type="match status" value="1"/>
</dbReference>
<evidence type="ECO:0000259" key="13">
    <source>
        <dbReference type="PROSITE" id="PS50172"/>
    </source>
</evidence>
<dbReference type="InterPro" id="IPR036420">
    <property type="entry name" value="BRCT_dom_sf"/>
</dbReference>
<keyword evidence="5 10" id="KW-0862">Zinc</keyword>
<evidence type="ECO:0000256" key="12">
    <source>
        <dbReference type="SAM" id="MobiDB-lite"/>
    </source>
</evidence>
<dbReference type="PIRSF" id="PIRSF001604">
    <property type="entry name" value="LigA"/>
    <property type="match status" value="1"/>
</dbReference>
<evidence type="ECO:0000256" key="3">
    <source>
        <dbReference type="ARBA" id="ARBA00022723"/>
    </source>
</evidence>
<feature type="coiled-coil region" evidence="11">
    <location>
        <begin position="14"/>
        <end position="41"/>
    </location>
</feature>
<dbReference type="Pfam" id="PF03119">
    <property type="entry name" value="DNA_ligase_ZBD"/>
    <property type="match status" value="1"/>
</dbReference>
<dbReference type="InterPro" id="IPR004150">
    <property type="entry name" value="NAD_DNA_ligase_OB"/>
</dbReference>
<dbReference type="InterPro" id="IPR013840">
    <property type="entry name" value="DNAligase_N"/>
</dbReference>
<comment type="catalytic activity">
    <reaction evidence="9 10">
        <text>NAD(+) + (deoxyribonucleotide)n-3'-hydroxyl + 5'-phospho-(deoxyribonucleotide)m = (deoxyribonucleotide)n+m + AMP + beta-nicotinamide D-nucleotide.</text>
        <dbReference type="EC" id="6.5.1.2"/>
    </reaction>
</comment>
<feature type="region of interest" description="Disordered" evidence="12">
    <location>
        <begin position="533"/>
        <end position="564"/>
    </location>
</feature>
<feature type="binding site" evidence="10">
    <location>
        <position position="340"/>
    </location>
    <ligand>
        <name>NAD(+)</name>
        <dbReference type="ChEBI" id="CHEBI:57540"/>
    </ligand>
</feature>
<sequence length="775" mass="83127">MNDASSASAMSDDAELARLDLDDARAEAARLTDLIVDARDAYYGRDEVLVDDATYDGWMQRLEALERLHPEVQGQDSPTLSVGAASGTLFAPVEHAERMLSLDNVFSEDEFRAWAARVQRDVGAGVHYLCELKIDGLALSLRYEHGRLVSAATRGDGRVGEDVTENVRDVAGIPLTLAGSGHPGLVEVRGEVFFTVADFQSLNAYQESMGDRLFANPRNAASGSLRQKREGKNERQLEAMHERLSRLRLTVHGIGAWPNPPVATQSEVYGLLESWGLPVSRYFTVAESVDAAADYIRHYGEHRHDVEHEIDGVVVKVDELALHDELGATSRAPRWAIAYKYPPEQVNTKLLDIVVSVGRTGRATPFAVMEPARVAGSVVRQATLHNQDVVKAKGVLIGDTIVIRKAGDVIPEVLGPVVELRDGSERAFVMPANCPECGSPLAPAKEGDIDLRCPNTRSCPAQVRGRVEHIGSRGALDIEGLGEVSAAALTHPLRPEVPPLVTEAGLFDLRAEDLFPIDVEVRDAETGLVRLDADGEPDARSPFRRQRKAPLEGRAPTASRPDPVFDPDGPFDGDADFILSAAAHELLENLERAKTKELWRFFVALSIRHVGPVAARALAQWFGSIDAIRAASREELAAVEGVGPIIADAIIDWFEVDWHVEIVDRWAAAGAQLATPGHPGPGAAPASGGVLEGVTIVATGTLEGYTREGAQEAIIAAGGKAASSVSKKTDFVAAGPGAGSKLAKAEELGIRIIDAAQFRVLVEQGPAALGEWSGA</sequence>
<dbReference type="Proteomes" id="UP001351900">
    <property type="component" value="Unassembled WGS sequence"/>
</dbReference>
<comment type="caution">
    <text evidence="14">The sequence shown here is derived from an EMBL/GenBank/DDBJ whole genome shotgun (WGS) entry which is preliminary data.</text>
</comment>
<evidence type="ECO:0000313" key="14">
    <source>
        <dbReference type="EMBL" id="MEF2255230.1"/>
    </source>
</evidence>
<dbReference type="Gene3D" id="3.30.470.30">
    <property type="entry name" value="DNA ligase/mRNA capping enzyme"/>
    <property type="match status" value="1"/>
</dbReference>
<dbReference type="Gene3D" id="6.20.10.30">
    <property type="match status" value="1"/>
</dbReference>
<dbReference type="InterPro" id="IPR013839">
    <property type="entry name" value="DNAligase_adenylation"/>
</dbReference>
<dbReference type="HAMAP" id="MF_01588">
    <property type="entry name" value="DNA_ligase_A"/>
    <property type="match status" value="1"/>
</dbReference>
<dbReference type="InterPro" id="IPR041663">
    <property type="entry name" value="DisA/LigA_HHH"/>
</dbReference>
<protein>
    <recommendedName>
        <fullName evidence="10">DNA ligase</fullName>
        <ecNumber evidence="10">6.5.1.2</ecNumber>
    </recommendedName>
    <alternativeName>
        <fullName evidence="10">Polydeoxyribonucleotide synthase [NAD(+)]</fullName>
    </alternativeName>
</protein>
<dbReference type="PROSITE" id="PS01055">
    <property type="entry name" value="DNA_LIGASE_N1"/>
    <property type="match status" value="1"/>
</dbReference>
<dbReference type="SUPFAM" id="SSF47781">
    <property type="entry name" value="RuvA domain 2-like"/>
    <property type="match status" value="1"/>
</dbReference>
<evidence type="ECO:0000256" key="2">
    <source>
        <dbReference type="ARBA" id="ARBA00022705"/>
    </source>
</evidence>
<feature type="binding site" evidence="10">
    <location>
        <position position="437"/>
    </location>
    <ligand>
        <name>Zn(2+)</name>
        <dbReference type="ChEBI" id="CHEBI:29105"/>
    </ligand>
</feature>
<dbReference type="Gene3D" id="3.40.50.10190">
    <property type="entry name" value="BRCT domain"/>
    <property type="match status" value="1"/>
</dbReference>
<evidence type="ECO:0000256" key="10">
    <source>
        <dbReference type="HAMAP-Rule" id="MF_01588"/>
    </source>
</evidence>
<keyword evidence="10" id="KW-0464">Manganese</keyword>
<comment type="cofactor">
    <cofactor evidence="10">
        <name>Mg(2+)</name>
        <dbReference type="ChEBI" id="CHEBI:18420"/>
    </cofactor>
    <cofactor evidence="10">
        <name>Mn(2+)</name>
        <dbReference type="ChEBI" id="CHEBI:29035"/>
    </cofactor>
</comment>
<dbReference type="SMART" id="SM00532">
    <property type="entry name" value="LIGANc"/>
    <property type="match status" value="1"/>
</dbReference>
<keyword evidence="7 10" id="KW-0520">NAD</keyword>
<dbReference type="PANTHER" id="PTHR23389">
    <property type="entry name" value="CHROMOSOME TRANSMISSION FIDELITY FACTOR 18"/>
    <property type="match status" value="1"/>
</dbReference>
<feature type="binding site" evidence="10">
    <location>
        <position position="131"/>
    </location>
    <ligand>
        <name>NAD(+)</name>
        <dbReference type="ChEBI" id="CHEBI:57540"/>
    </ligand>
</feature>
<evidence type="ECO:0000256" key="6">
    <source>
        <dbReference type="ARBA" id="ARBA00022842"/>
    </source>
</evidence>
<dbReference type="Pfam" id="PF03120">
    <property type="entry name" value="OB_DNA_ligase"/>
    <property type="match status" value="1"/>
</dbReference>
<dbReference type="Pfam" id="PF12826">
    <property type="entry name" value="HHH_2"/>
    <property type="match status" value="1"/>
</dbReference>
<dbReference type="Gene3D" id="1.10.150.20">
    <property type="entry name" value="5' to 3' exonuclease, C-terminal subdomain"/>
    <property type="match status" value="2"/>
</dbReference>
<dbReference type="NCBIfam" id="NF005932">
    <property type="entry name" value="PRK07956.1"/>
    <property type="match status" value="1"/>
</dbReference>
<feature type="domain" description="BRCT" evidence="13">
    <location>
        <begin position="686"/>
        <end position="754"/>
    </location>
</feature>
<name>A0ABU7V6G8_9MICO</name>
<feature type="binding site" evidence="10">
    <location>
        <position position="434"/>
    </location>
    <ligand>
        <name>Zn(2+)</name>
        <dbReference type="ChEBI" id="CHEBI:29105"/>
    </ligand>
</feature>
<dbReference type="NCBIfam" id="TIGR00575">
    <property type="entry name" value="dnlj"/>
    <property type="match status" value="1"/>
</dbReference>
<dbReference type="SUPFAM" id="SSF50249">
    <property type="entry name" value="Nucleic acid-binding proteins"/>
    <property type="match status" value="1"/>
</dbReference>
<evidence type="ECO:0000256" key="7">
    <source>
        <dbReference type="ARBA" id="ARBA00023027"/>
    </source>
</evidence>
<evidence type="ECO:0000256" key="11">
    <source>
        <dbReference type="SAM" id="Coils"/>
    </source>
</evidence>
<dbReference type="EC" id="6.5.1.2" evidence="10"/>
<keyword evidence="11" id="KW-0175">Coiled coil</keyword>
<feature type="binding site" evidence="10">
    <location>
        <begin position="101"/>
        <end position="102"/>
    </location>
    <ligand>
        <name>NAD(+)</name>
        <dbReference type="ChEBI" id="CHEBI:57540"/>
    </ligand>
</feature>
<evidence type="ECO:0000256" key="4">
    <source>
        <dbReference type="ARBA" id="ARBA00022763"/>
    </source>
</evidence>
<dbReference type="InterPro" id="IPR012340">
    <property type="entry name" value="NA-bd_OB-fold"/>
</dbReference>
<evidence type="ECO:0000256" key="8">
    <source>
        <dbReference type="ARBA" id="ARBA00023204"/>
    </source>
</evidence>
<feature type="active site" description="N6-AMP-lysine intermediate" evidence="10">
    <location>
        <position position="133"/>
    </location>
</feature>
<keyword evidence="2 10" id="KW-0235">DNA replication</keyword>
<feature type="binding site" evidence="10">
    <location>
        <position position="191"/>
    </location>
    <ligand>
        <name>NAD(+)</name>
        <dbReference type="ChEBI" id="CHEBI:57540"/>
    </ligand>
</feature>
<dbReference type="SUPFAM" id="SSF56091">
    <property type="entry name" value="DNA ligase/mRNA capping enzyme, catalytic domain"/>
    <property type="match status" value="1"/>
</dbReference>
<dbReference type="Pfam" id="PF01653">
    <property type="entry name" value="DNA_ligase_aden"/>
    <property type="match status" value="1"/>
</dbReference>
<feature type="binding site" evidence="10">
    <location>
        <position position="154"/>
    </location>
    <ligand>
        <name>NAD(+)</name>
        <dbReference type="ChEBI" id="CHEBI:57540"/>
    </ligand>
</feature>
<dbReference type="InterPro" id="IPR018239">
    <property type="entry name" value="DNA_ligase_AS"/>
</dbReference>